<accession>A0A157Z506</accession>
<dbReference type="EMBL" id="FCOI02000001">
    <property type="protein sequence ID" value="SAK40621.1"/>
    <property type="molecule type" value="Genomic_DNA"/>
</dbReference>
<sequence>MTAKPREPRPFPIAPPPIPPRSWGRSATRLWNRVLASFPEGHFRASDSEDLAVYVRAALEVEELEATIAKEGRVLTDETTKRRYAHPACVLRDRAAARLASAGSKLRLHLSSRMRSEDANTASKQPAAQRMRPWESNAYFEDGVTPPKKSNGKRAAPNVRDKYGF</sequence>
<gene>
    <name evidence="2" type="ORF">AWB76_00191</name>
</gene>
<dbReference type="Proteomes" id="UP000054624">
    <property type="component" value="Unassembled WGS sequence"/>
</dbReference>
<feature type="compositionally biased region" description="Pro residues" evidence="1">
    <location>
        <begin position="10"/>
        <end position="20"/>
    </location>
</feature>
<evidence type="ECO:0000313" key="3">
    <source>
        <dbReference type="Proteomes" id="UP000054624"/>
    </source>
</evidence>
<feature type="region of interest" description="Disordered" evidence="1">
    <location>
        <begin position="1"/>
        <end position="22"/>
    </location>
</feature>
<reference evidence="3" key="1">
    <citation type="submission" date="2016-01" db="EMBL/GenBank/DDBJ databases">
        <authorList>
            <person name="Peeters Charlotte."/>
        </authorList>
    </citation>
    <scope>NUCLEOTIDE SEQUENCE [LARGE SCALE GENOMIC DNA]</scope>
</reference>
<dbReference type="STRING" id="1777137.AWB76_00191"/>
<dbReference type="InterPro" id="IPR006448">
    <property type="entry name" value="Phage_term_ssu_P27"/>
</dbReference>
<proteinExistence type="predicted"/>
<evidence type="ECO:0000256" key="1">
    <source>
        <dbReference type="SAM" id="MobiDB-lite"/>
    </source>
</evidence>
<dbReference type="AlphaFoldDB" id="A0A157Z506"/>
<evidence type="ECO:0000313" key="2">
    <source>
        <dbReference type="EMBL" id="SAK40621.1"/>
    </source>
</evidence>
<dbReference type="OrthoDB" id="9920323at2"/>
<dbReference type="RefSeq" id="WP_074171269.1">
    <property type="nucleotide sequence ID" value="NZ_FCOI02000001.1"/>
</dbReference>
<feature type="region of interest" description="Disordered" evidence="1">
    <location>
        <begin position="112"/>
        <end position="165"/>
    </location>
</feature>
<protein>
    <submittedName>
        <fullName evidence="2">Phage terminase, small subunit</fullName>
    </submittedName>
</protein>
<keyword evidence="3" id="KW-1185">Reference proteome</keyword>
<dbReference type="Pfam" id="PF05119">
    <property type="entry name" value="Terminase_4"/>
    <property type="match status" value="1"/>
</dbReference>
<name>A0A157Z506_9BURK</name>
<organism evidence="2 3">
    <name type="scientific">Caballeronia temeraria</name>
    <dbReference type="NCBI Taxonomy" id="1777137"/>
    <lineage>
        <taxon>Bacteria</taxon>
        <taxon>Pseudomonadati</taxon>
        <taxon>Pseudomonadota</taxon>
        <taxon>Betaproteobacteria</taxon>
        <taxon>Burkholderiales</taxon>
        <taxon>Burkholderiaceae</taxon>
        <taxon>Caballeronia</taxon>
    </lineage>
</organism>